<name>A0ABD3VML8_SINWO</name>
<evidence type="ECO:0000313" key="2">
    <source>
        <dbReference type="EMBL" id="KAL3862836.1"/>
    </source>
</evidence>
<comment type="caution">
    <text evidence="2">The sequence shown here is derived from an EMBL/GenBank/DDBJ whole genome shotgun (WGS) entry which is preliminary data.</text>
</comment>
<keyword evidence="1" id="KW-0812">Transmembrane</keyword>
<feature type="transmembrane region" description="Helical" evidence="1">
    <location>
        <begin position="201"/>
        <end position="222"/>
    </location>
</feature>
<evidence type="ECO:0000256" key="1">
    <source>
        <dbReference type="SAM" id="Phobius"/>
    </source>
</evidence>
<keyword evidence="3" id="KW-1185">Reference proteome</keyword>
<proteinExistence type="predicted"/>
<dbReference type="AlphaFoldDB" id="A0ABD3VML8"/>
<dbReference type="Proteomes" id="UP001634394">
    <property type="component" value="Unassembled WGS sequence"/>
</dbReference>
<sequence length="234" mass="25503">VLFHFGSLDMAATVTGDCPPGQVLHTNPENKQGLCCIPVLVQRGHGAVQCSVAGTEDSFQKCPKGTHQPDETSSQHMPECIADPQCTTEGIKMDYRCIDEYCWPVCICSLEHGKCGLNPFDCTDIDTITCPSTVLQNCSCAPPNITSTVPASSSSTVKPTHLESSVLTPTNKSWIDSTKIIDNYETTEDGTDIENKWKIPVSIGCAFLVLGVVVVVAVYIYCRQRKDNILMQNR</sequence>
<gene>
    <name evidence="2" type="ORF">ACJMK2_008782</name>
</gene>
<reference evidence="2 3" key="1">
    <citation type="submission" date="2024-11" db="EMBL/GenBank/DDBJ databases">
        <title>Chromosome-level genome assembly of the freshwater bivalve Anodonta woodiana.</title>
        <authorList>
            <person name="Chen X."/>
        </authorList>
    </citation>
    <scope>NUCLEOTIDE SEQUENCE [LARGE SCALE GENOMIC DNA]</scope>
    <source>
        <strain evidence="2">MN2024</strain>
        <tissue evidence="2">Gills</tissue>
    </source>
</reference>
<evidence type="ECO:0000313" key="3">
    <source>
        <dbReference type="Proteomes" id="UP001634394"/>
    </source>
</evidence>
<feature type="non-terminal residue" evidence="2">
    <location>
        <position position="234"/>
    </location>
</feature>
<protein>
    <submittedName>
        <fullName evidence="2">Uncharacterized protein</fullName>
    </submittedName>
</protein>
<keyword evidence="1" id="KW-1133">Transmembrane helix</keyword>
<organism evidence="2 3">
    <name type="scientific">Sinanodonta woodiana</name>
    <name type="common">Chinese pond mussel</name>
    <name type="synonym">Anodonta woodiana</name>
    <dbReference type="NCBI Taxonomy" id="1069815"/>
    <lineage>
        <taxon>Eukaryota</taxon>
        <taxon>Metazoa</taxon>
        <taxon>Spiralia</taxon>
        <taxon>Lophotrochozoa</taxon>
        <taxon>Mollusca</taxon>
        <taxon>Bivalvia</taxon>
        <taxon>Autobranchia</taxon>
        <taxon>Heteroconchia</taxon>
        <taxon>Palaeoheterodonta</taxon>
        <taxon>Unionida</taxon>
        <taxon>Unionoidea</taxon>
        <taxon>Unionidae</taxon>
        <taxon>Unioninae</taxon>
        <taxon>Sinanodonta</taxon>
    </lineage>
</organism>
<accession>A0ABD3VML8</accession>
<keyword evidence="1" id="KW-0472">Membrane</keyword>
<feature type="non-terminal residue" evidence="2">
    <location>
        <position position="1"/>
    </location>
</feature>
<dbReference type="EMBL" id="JBJQND010000011">
    <property type="protein sequence ID" value="KAL3862836.1"/>
    <property type="molecule type" value="Genomic_DNA"/>
</dbReference>